<feature type="coiled-coil region" evidence="1">
    <location>
        <begin position="21"/>
        <end position="48"/>
    </location>
</feature>
<sequence length="421" mass="48816">MDYSPRYYQPFTLREAIALDVSVITEEISRLQNSLRKLRETQSILQEEQHDPDIKKAYEENEQVIGSQQERITILKMALTEKGLMTGLHYDLQPTQHILEPPVTTGSSEHGHENRITSEEGERLEKERRRRSQYQETLIGKLSQTLLDLESNSESKQPWNDVDSEEFTRFTSLNKDVIDEIEHRLRERPDGSYLLAQYQQVIENIKQIPHISQTQTFRLKREALEERLKALIRHSEVLLSSNHNQTKDTMSSCLKTLKIILMNTQQLPRHKTLDKQTVNMNDTKLASRLNCVRDNLLQLHGKHNKYIESLATIDDKVAEVLSIYVPPMAPLEKIIDSITTSKAIVKFCEENIRTEQVVRELQIRGSFLPAQTNFYPAMNILVPLQEAISVFLNLHSAHDPDIESLNNIWKLEQTSTENDKE</sequence>
<gene>
    <name evidence="3" type="ORF">JR316_005881</name>
</gene>
<keyword evidence="1" id="KW-0175">Coiled coil</keyword>
<dbReference type="EMBL" id="JAFIQS010000005">
    <property type="protein sequence ID" value="KAG5169325.1"/>
    <property type="molecule type" value="Genomic_DNA"/>
</dbReference>
<accession>A0A8H8CLD3</accession>
<protein>
    <submittedName>
        <fullName evidence="3">Uncharacterized protein</fullName>
    </submittedName>
</protein>
<dbReference type="AlphaFoldDB" id="A0A8H8CLD3"/>
<feature type="compositionally biased region" description="Basic and acidic residues" evidence="2">
    <location>
        <begin position="109"/>
        <end position="127"/>
    </location>
</feature>
<organism evidence="3">
    <name type="scientific">Psilocybe cubensis</name>
    <name type="common">Psychedelic mushroom</name>
    <name type="synonym">Stropharia cubensis</name>
    <dbReference type="NCBI Taxonomy" id="181762"/>
    <lineage>
        <taxon>Eukaryota</taxon>
        <taxon>Fungi</taxon>
        <taxon>Dikarya</taxon>
        <taxon>Basidiomycota</taxon>
        <taxon>Agaricomycotina</taxon>
        <taxon>Agaricomycetes</taxon>
        <taxon>Agaricomycetidae</taxon>
        <taxon>Agaricales</taxon>
        <taxon>Agaricineae</taxon>
        <taxon>Strophariaceae</taxon>
        <taxon>Psilocybe</taxon>
    </lineage>
</organism>
<evidence type="ECO:0000313" key="3">
    <source>
        <dbReference type="EMBL" id="KAG5169325.1"/>
    </source>
</evidence>
<proteinExistence type="predicted"/>
<evidence type="ECO:0000256" key="2">
    <source>
        <dbReference type="SAM" id="MobiDB-lite"/>
    </source>
</evidence>
<comment type="caution">
    <text evidence="3">The sequence shown here is derived from an EMBL/GenBank/DDBJ whole genome shotgun (WGS) entry which is preliminary data.</text>
</comment>
<reference evidence="3" key="1">
    <citation type="submission" date="2021-02" db="EMBL/GenBank/DDBJ databases">
        <title>Psilocybe cubensis genome.</title>
        <authorList>
            <person name="Mckernan K.J."/>
            <person name="Crawford S."/>
            <person name="Trippe A."/>
            <person name="Kane L.T."/>
            <person name="Mclaughlin S."/>
        </authorList>
    </citation>
    <scope>NUCLEOTIDE SEQUENCE [LARGE SCALE GENOMIC DNA]</scope>
    <source>
        <strain evidence="3">MGC-MH-2018</strain>
    </source>
</reference>
<feature type="region of interest" description="Disordered" evidence="2">
    <location>
        <begin position="102"/>
        <end position="132"/>
    </location>
</feature>
<name>A0A8H8CLD3_PSICU</name>
<evidence type="ECO:0000256" key="1">
    <source>
        <dbReference type="SAM" id="Coils"/>
    </source>
</evidence>